<reference evidence="22 23" key="1">
    <citation type="journal article" date="2009" name="Science">
        <title>Green evolution and dynamic adaptations revealed by genomes of the marine picoeukaryotes Micromonas.</title>
        <authorList>
            <person name="Worden A.Z."/>
            <person name="Lee J.H."/>
            <person name="Mock T."/>
            <person name="Rouze P."/>
            <person name="Simmons M.P."/>
            <person name="Aerts A.L."/>
            <person name="Allen A.E."/>
            <person name="Cuvelier M.L."/>
            <person name="Derelle E."/>
            <person name="Everett M.V."/>
            <person name="Foulon E."/>
            <person name="Grimwood J."/>
            <person name="Gundlach H."/>
            <person name="Henrissat B."/>
            <person name="Napoli C."/>
            <person name="McDonald S.M."/>
            <person name="Parker M.S."/>
            <person name="Rombauts S."/>
            <person name="Salamov A."/>
            <person name="Von Dassow P."/>
            <person name="Badger J.H."/>
            <person name="Coutinho P.M."/>
            <person name="Demir E."/>
            <person name="Dubchak I."/>
            <person name="Gentemann C."/>
            <person name="Eikrem W."/>
            <person name="Gready J.E."/>
            <person name="John U."/>
            <person name="Lanier W."/>
            <person name="Lindquist E.A."/>
            <person name="Lucas S."/>
            <person name="Mayer K.F."/>
            <person name="Moreau H."/>
            <person name="Not F."/>
            <person name="Otillar R."/>
            <person name="Panaud O."/>
            <person name="Pangilinan J."/>
            <person name="Paulsen I."/>
            <person name="Piegu B."/>
            <person name="Poliakov A."/>
            <person name="Robbens S."/>
            <person name="Schmutz J."/>
            <person name="Toulza E."/>
            <person name="Wyss T."/>
            <person name="Zelensky A."/>
            <person name="Zhou K."/>
            <person name="Armbrust E.V."/>
            <person name="Bhattacharya D."/>
            <person name="Goodenough U.W."/>
            <person name="Van de Peer Y."/>
            <person name="Grigoriev I.V."/>
        </authorList>
    </citation>
    <scope>NUCLEOTIDE SEQUENCE [LARGE SCALE GENOMIC DNA]</scope>
    <source>
        <strain evidence="22 23">CCMP1545</strain>
    </source>
</reference>
<dbReference type="GO" id="GO:0005524">
    <property type="term" value="F:ATP binding"/>
    <property type="evidence" value="ECO:0007669"/>
    <property type="project" value="UniProtKB-UniRule"/>
</dbReference>
<feature type="compositionally biased region" description="Basic and acidic residues" evidence="18">
    <location>
        <begin position="7"/>
        <end position="25"/>
    </location>
</feature>
<dbReference type="InterPro" id="IPR000961">
    <property type="entry name" value="AGC-kinase_C"/>
</dbReference>
<keyword evidence="4" id="KW-0963">Cytoplasm</keyword>
<dbReference type="Pfam" id="PF00069">
    <property type="entry name" value="Pkinase"/>
    <property type="match status" value="1"/>
</dbReference>
<dbReference type="eggNOG" id="KOG0614">
    <property type="taxonomic scope" value="Eukaryota"/>
</dbReference>
<evidence type="ECO:0000313" key="23">
    <source>
        <dbReference type="Proteomes" id="UP000001876"/>
    </source>
</evidence>
<keyword evidence="11 17" id="KW-0067">ATP-binding</keyword>
<feature type="compositionally biased region" description="Gly residues" evidence="18">
    <location>
        <begin position="760"/>
        <end position="774"/>
    </location>
</feature>
<evidence type="ECO:0000256" key="9">
    <source>
        <dbReference type="ARBA" id="ARBA00022741"/>
    </source>
</evidence>
<feature type="region of interest" description="Disordered" evidence="18">
    <location>
        <begin position="170"/>
        <end position="226"/>
    </location>
</feature>
<dbReference type="FunFam" id="1.10.510.10:FF:000210">
    <property type="entry name" value="Non-specific serine/threonine protein kinase"/>
    <property type="match status" value="1"/>
</dbReference>
<feature type="binding site" evidence="17">
    <location>
        <position position="813"/>
    </location>
    <ligand>
        <name>ATP</name>
        <dbReference type="ChEBI" id="CHEBI:30616"/>
    </ligand>
</feature>
<evidence type="ECO:0000256" key="15">
    <source>
        <dbReference type="ARBA" id="ARBA00047298"/>
    </source>
</evidence>
<dbReference type="InterPro" id="IPR000719">
    <property type="entry name" value="Prot_kinase_dom"/>
</dbReference>
<dbReference type="OrthoDB" id="63267at2759"/>
<dbReference type="InterPro" id="IPR014710">
    <property type="entry name" value="RmlC-like_jellyroll"/>
</dbReference>
<dbReference type="InterPro" id="IPR018488">
    <property type="entry name" value="cNMP-bd_CS"/>
</dbReference>
<keyword evidence="13" id="KW-0142">cGMP-binding</keyword>
<dbReference type="RefSeq" id="XP_003063496.1">
    <property type="nucleotide sequence ID" value="XM_003063450.1"/>
</dbReference>
<dbReference type="Gene3D" id="3.30.200.20">
    <property type="entry name" value="Phosphorylase Kinase, domain 1"/>
    <property type="match status" value="1"/>
</dbReference>
<feature type="region of interest" description="Disordered" evidence="18">
    <location>
        <begin position="754"/>
        <end position="776"/>
    </location>
</feature>
<dbReference type="STRING" id="564608.C1N6A0"/>
<keyword evidence="10 22" id="KW-0418">Kinase</keyword>
<evidence type="ECO:0000256" key="5">
    <source>
        <dbReference type="ARBA" id="ARBA00022527"/>
    </source>
</evidence>
<evidence type="ECO:0000259" key="19">
    <source>
        <dbReference type="PROSITE" id="PS50011"/>
    </source>
</evidence>
<comment type="catalytic activity">
    <reaction evidence="16">
        <text>L-seryl-[protein] + ATP = O-phospho-L-seryl-[protein] + ADP + H(+)</text>
        <dbReference type="Rhea" id="RHEA:17989"/>
        <dbReference type="Rhea" id="RHEA-COMP:9863"/>
        <dbReference type="Rhea" id="RHEA-COMP:11604"/>
        <dbReference type="ChEBI" id="CHEBI:15378"/>
        <dbReference type="ChEBI" id="CHEBI:29999"/>
        <dbReference type="ChEBI" id="CHEBI:30616"/>
        <dbReference type="ChEBI" id="CHEBI:83421"/>
        <dbReference type="ChEBI" id="CHEBI:456216"/>
        <dbReference type="EC" id="2.7.11.12"/>
    </reaction>
</comment>
<dbReference type="GO" id="GO:0030553">
    <property type="term" value="F:cGMP binding"/>
    <property type="evidence" value="ECO:0007669"/>
    <property type="project" value="UniProtKB-KW"/>
</dbReference>
<dbReference type="SUPFAM" id="SSF56112">
    <property type="entry name" value="Protein kinase-like (PK-like)"/>
    <property type="match status" value="1"/>
</dbReference>
<comment type="cofactor">
    <cofactor evidence="1">
        <name>Mg(2+)</name>
        <dbReference type="ChEBI" id="CHEBI:18420"/>
    </cofactor>
</comment>
<feature type="domain" description="Protein kinase" evidence="19">
    <location>
        <begin position="786"/>
        <end position="1043"/>
    </location>
</feature>
<dbReference type="CDD" id="cd00038">
    <property type="entry name" value="CAP_ED"/>
    <property type="match status" value="3"/>
</dbReference>
<feature type="domain" description="Cyclic nucleotide-binding" evidence="20">
    <location>
        <begin position="306"/>
        <end position="447"/>
    </location>
</feature>
<dbReference type="SMART" id="SM00100">
    <property type="entry name" value="cNMP"/>
    <property type="match status" value="4"/>
</dbReference>
<dbReference type="InterPro" id="IPR011009">
    <property type="entry name" value="Kinase-like_dom_sf"/>
</dbReference>
<feature type="domain" description="Cyclic nucleotide-binding" evidence="20">
    <location>
        <begin position="456"/>
        <end position="545"/>
    </location>
</feature>
<keyword evidence="12" id="KW-0460">Magnesium</keyword>
<dbReference type="InterPro" id="IPR018490">
    <property type="entry name" value="cNMP-bd_dom_sf"/>
</dbReference>
<evidence type="ECO:0000256" key="18">
    <source>
        <dbReference type="SAM" id="MobiDB-lite"/>
    </source>
</evidence>
<dbReference type="Gene3D" id="1.10.510.10">
    <property type="entry name" value="Transferase(Phosphotransferase) domain 1"/>
    <property type="match status" value="1"/>
</dbReference>
<dbReference type="EMBL" id="GG663748">
    <property type="protein sequence ID" value="EEH52632.1"/>
    <property type="molecule type" value="Genomic_DNA"/>
</dbReference>
<evidence type="ECO:0000256" key="3">
    <source>
        <dbReference type="ARBA" id="ARBA00012428"/>
    </source>
</evidence>
<evidence type="ECO:0000256" key="2">
    <source>
        <dbReference type="ARBA" id="ARBA00006352"/>
    </source>
</evidence>
<dbReference type="PROSITE" id="PS51285">
    <property type="entry name" value="AGC_KINASE_CTER"/>
    <property type="match status" value="1"/>
</dbReference>
<keyword evidence="6" id="KW-0140">cGMP</keyword>
<dbReference type="InterPro" id="IPR000595">
    <property type="entry name" value="cNMP-bd_dom"/>
</dbReference>
<evidence type="ECO:0000256" key="12">
    <source>
        <dbReference type="ARBA" id="ARBA00022842"/>
    </source>
</evidence>
<evidence type="ECO:0000256" key="6">
    <source>
        <dbReference type="ARBA" id="ARBA00022535"/>
    </source>
</evidence>
<evidence type="ECO:0000313" key="22">
    <source>
        <dbReference type="EMBL" id="EEH52632.1"/>
    </source>
</evidence>
<protein>
    <recommendedName>
        <fullName evidence="14">cGMP-dependent protein kinase</fullName>
        <ecNumber evidence="3">2.7.11.12</ecNumber>
    </recommendedName>
</protein>
<keyword evidence="9 17" id="KW-0547">Nucleotide-binding</keyword>
<feature type="domain" description="AGC-kinase C-terminal" evidence="21">
    <location>
        <begin position="1044"/>
        <end position="1109"/>
    </location>
</feature>
<feature type="domain" description="Cyclic nucleotide-binding" evidence="20">
    <location>
        <begin position="628"/>
        <end position="746"/>
    </location>
</feature>
<dbReference type="GO" id="GO:0005952">
    <property type="term" value="C:cAMP-dependent protein kinase complex"/>
    <property type="evidence" value="ECO:0007669"/>
    <property type="project" value="TreeGrafter"/>
</dbReference>
<sequence length="1109" mass="121888">MGCVASKDARDERGATYKAGVERGSLDAPGRRRATRSDDEKAKNDDDDDDGAKTRATPPPIPPPAVDARAEKARRARAKKKRVAIAVEALASDASITKVPKDKASTKLILNAVERNILFDGLNEETRLVLASTMTRAVAAAGQDIISQGDDDASHFYVLASGAATVHVRRAREAETDDDDAGARDDDDDAGDAGDDENVSNSEKDGRDESESENANAPAADEEETRVGSYVAGDSFGELALLYSCPRAATVRATEECALWQLERRVYVNVKRSYQGACVAAAESVSRRFLFRLQRRKRALVESCELLAPLGEENKATLADALRPVTYDKGDAIIRRGDVGDRFYVLASGEVSIKNDRGDVIGAVKEGGSFGEKVRFVSFRAVGGFHPAPRRFVSHLTSRRFVSSSQALMNDDVRKADVVVASDHAECFYLDRDKFNELLGSYDEMWRWLTLRRVPMLATVSDAELNEITACLSKPKARLRSQWSPYDPAFAAGSVVFDVGDPGDSMYVVERGVVVVTDANDRVVARAKDGDVVGERSLMGSERRALRATVDVDANAPASLLELRRVRVTLVPVRPRRRGELHSLRTFSPGVRYSPPNPRRGDLERILGDGLREVTTRARLACLSHVTLLRSLNDDQRTKLVPFLTPRQYDEGDVVFREGERGDRFYIVETGNVAIHRARKGGGKKTHREETLKLVTRGEYFGELALLRGDPRAASATVEKGGAFVLSLSRDDFVEHLGPLQEILDRDAVNEYGVTPSKKGQGGGSGGSRGGNGGKRSLDVSSMSDFSVKAVLGVGAFGKVFLATREDEVYAVKSLSKAQILGAQLQHHVMQERDVMKDCDSPFTVRLVATFQDRAMLYMCMETVMGGELFNHLARVGGALHEDTARFYAACVVLAFQYLQAKHYVYRDLKPENLLIDRNGFLKIADFGFAKRLLPGEKTYTLCGTPEYMSPELYKQSGHNKGVDWWALGVLIYEMVVGAPPFYSPGGDGETQWRRILVAKYSFPSGVTPHFKDIVRRLLTVNSVQRLGCLKGGVKDVKLHPWLRSVDWVSLAQRTHAAPFVPPISGDDDPGCFDPYDLDVEHPGEEFLRGKGGRNGGVSRRGDEFFSGF</sequence>
<gene>
    <name evidence="22" type="primary">CPKG1</name>
    <name evidence="22" type="ORF">MICPUCDRAFT_53209</name>
</gene>
<evidence type="ECO:0000256" key="1">
    <source>
        <dbReference type="ARBA" id="ARBA00001946"/>
    </source>
</evidence>
<dbReference type="PROSITE" id="PS00108">
    <property type="entry name" value="PROTEIN_KINASE_ST"/>
    <property type="match status" value="1"/>
</dbReference>
<evidence type="ECO:0000256" key="13">
    <source>
        <dbReference type="ARBA" id="ARBA00022992"/>
    </source>
</evidence>
<dbReference type="PANTHER" id="PTHR24353:SF37">
    <property type="entry name" value="CAMP-DEPENDENT PROTEIN KINASE CATALYTIC SUBUNIT PRKX"/>
    <property type="match status" value="1"/>
</dbReference>
<evidence type="ECO:0000256" key="16">
    <source>
        <dbReference type="ARBA" id="ARBA00047462"/>
    </source>
</evidence>
<evidence type="ECO:0000256" key="14">
    <source>
        <dbReference type="ARBA" id="ARBA00024113"/>
    </source>
</evidence>
<evidence type="ECO:0000256" key="11">
    <source>
        <dbReference type="ARBA" id="ARBA00022840"/>
    </source>
</evidence>
<dbReference type="PROSITE" id="PS50042">
    <property type="entry name" value="CNMP_BINDING_3"/>
    <property type="match status" value="4"/>
</dbReference>
<keyword evidence="5" id="KW-0723">Serine/threonine-protein kinase</keyword>
<keyword evidence="7" id="KW-0808">Transferase</keyword>
<comment type="similarity">
    <text evidence="2">Belongs to the protein kinase superfamily. AGC Ser/Thr protein kinase family. cGMP subfamily.</text>
</comment>
<evidence type="ECO:0000256" key="8">
    <source>
        <dbReference type="ARBA" id="ARBA00022723"/>
    </source>
</evidence>
<dbReference type="SUPFAM" id="SSF51206">
    <property type="entry name" value="cAMP-binding domain-like"/>
    <property type="match status" value="4"/>
</dbReference>
<dbReference type="PANTHER" id="PTHR24353">
    <property type="entry name" value="CYCLIC NUCLEOTIDE-DEPENDENT PROTEIN KINASE"/>
    <property type="match status" value="1"/>
</dbReference>
<name>C1N6A0_MICPC</name>
<accession>C1N6A0</accession>
<evidence type="ECO:0000256" key="7">
    <source>
        <dbReference type="ARBA" id="ARBA00022679"/>
    </source>
</evidence>
<evidence type="ECO:0000259" key="21">
    <source>
        <dbReference type="PROSITE" id="PS51285"/>
    </source>
</evidence>
<dbReference type="PROSITE" id="PS00107">
    <property type="entry name" value="PROTEIN_KINASE_ATP"/>
    <property type="match status" value="1"/>
</dbReference>
<dbReference type="PRINTS" id="PR00103">
    <property type="entry name" value="CAMPKINASE"/>
</dbReference>
<dbReference type="AlphaFoldDB" id="C1N6A0"/>
<feature type="compositionally biased region" description="Acidic residues" evidence="18">
    <location>
        <begin position="175"/>
        <end position="198"/>
    </location>
</feature>
<dbReference type="PROSITE" id="PS00888">
    <property type="entry name" value="CNMP_BINDING_1"/>
    <property type="match status" value="1"/>
</dbReference>
<dbReference type="PROSITE" id="PS00889">
    <property type="entry name" value="CNMP_BINDING_2"/>
    <property type="match status" value="2"/>
</dbReference>
<dbReference type="PROSITE" id="PS50011">
    <property type="entry name" value="PROTEIN_KINASE_DOM"/>
    <property type="match status" value="1"/>
</dbReference>
<keyword evidence="8" id="KW-0479">Metal-binding</keyword>
<dbReference type="Proteomes" id="UP000001876">
    <property type="component" value="Unassembled WGS sequence"/>
</dbReference>
<dbReference type="GeneID" id="9688742"/>
<dbReference type="Pfam" id="PF00027">
    <property type="entry name" value="cNMP_binding"/>
    <property type="match status" value="4"/>
</dbReference>
<feature type="region of interest" description="Disordered" evidence="18">
    <location>
        <begin position="1"/>
        <end position="77"/>
    </location>
</feature>
<feature type="domain" description="Cyclic nucleotide-binding" evidence="20">
    <location>
        <begin position="118"/>
        <end position="270"/>
    </location>
</feature>
<dbReference type="InterPro" id="IPR017441">
    <property type="entry name" value="Protein_kinase_ATP_BS"/>
</dbReference>
<keyword evidence="23" id="KW-1185">Reference proteome</keyword>
<dbReference type="OMA" id="LYMCMET"/>
<dbReference type="KEGG" id="mpp:MICPUCDRAFT_53209"/>
<evidence type="ECO:0000256" key="4">
    <source>
        <dbReference type="ARBA" id="ARBA00022490"/>
    </source>
</evidence>
<dbReference type="SMART" id="SM00220">
    <property type="entry name" value="S_TKc"/>
    <property type="match status" value="1"/>
</dbReference>
<dbReference type="GO" id="GO:0004691">
    <property type="term" value="F:cAMP-dependent protein kinase activity"/>
    <property type="evidence" value="ECO:0007669"/>
    <property type="project" value="TreeGrafter"/>
</dbReference>
<evidence type="ECO:0000256" key="10">
    <source>
        <dbReference type="ARBA" id="ARBA00022777"/>
    </source>
</evidence>
<dbReference type="GO" id="GO:0046872">
    <property type="term" value="F:metal ion binding"/>
    <property type="evidence" value="ECO:0007669"/>
    <property type="project" value="UniProtKB-KW"/>
</dbReference>
<proteinExistence type="inferred from homology"/>
<dbReference type="Gene3D" id="2.60.120.10">
    <property type="entry name" value="Jelly Rolls"/>
    <property type="match status" value="4"/>
</dbReference>
<feature type="compositionally biased region" description="Basic and acidic residues" evidence="18">
    <location>
        <begin position="35"/>
        <end position="44"/>
    </location>
</feature>
<dbReference type="GO" id="GO:0004692">
    <property type="term" value="F:cGMP-dependent protein kinase activity"/>
    <property type="evidence" value="ECO:0007669"/>
    <property type="project" value="UniProtKB-EC"/>
</dbReference>
<comment type="catalytic activity">
    <reaction evidence="15">
        <text>L-threonyl-[protein] + ATP = O-phospho-L-threonyl-[protein] + ADP + H(+)</text>
        <dbReference type="Rhea" id="RHEA:46608"/>
        <dbReference type="Rhea" id="RHEA-COMP:11060"/>
        <dbReference type="Rhea" id="RHEA-COMP:11605"/>
        <dbReference type="ChEBI" id="CHEBI:15378"/>
        <dbReference type="ChEBI" id="CHEBI:30013"/>
        <dbReference type="ChEBI" id="CHEBI:30616"/>
        <dbReference type="ChEBI" id="CHEBI:61977"/>
        <dbReference type="ChEBI" id="CHEBI:456216"/>
        <dbReference type="EC" id="2.7.11.12"/>
    </reaction>
</comment>
<evidence type="ECO:0000259" key="20">
    <source>
        <dbReference type="PROSITE" id="PS50042"/>
    </source>
</evidence>
<dbReference type="EC" id="2.7.11.12" evidence="3"/>
<dbReference type="InterPro" id="IPR008271">
    <property type="entry name" value="Ser/Thr_kinase_AS"/>
</dbReference>
<evidence type="ECO:0000256" key="17">
    <source>
        <dbReference type="PROSITE-ProRule" id="PRU10141"/>
    </source>
</evidence>
<organism evidence="23">
    <name type="scientific">Micromonas pusilla (strain CCMP1545)</name>
    <name type="common">Picoplanktonic green alga</name>
    <dbReference type="NCBI Taxonomy" id="564608"/>
    <lineage>
        <taxon>Eukaryota</taxon>
        <taxon>Viridiplantae</taxon>
        <taxon>Chlorophyta</taxon>
        <taxon>Mamiellophyceae</taxon>
        <taxon>Mamiellales</taxon>
        <taxon>Mamiellaceae</taxon>
        <taxon>Micromonas</taxon>
    </lineage>
</organism>